<keyword evidence="1" id="KW-0812">Transmembrane</keyword>
<evidence type="ECO:0000256" key="1">
    <source>
        <dbReference type="SAM" id="Phobius"/>
    </source>
</evidence>
<reference evidence="2" key="1">
    <citation type="submission" date="2019-08" db="EMBL/GenBank/DDBJ databases">
        <authorList>
            <person name="Kucharzyk K."/>
            <person name="Murdoch R.W."/>
            <person name="Higgins S."/>
            <person name="Loffler F."/>
        </authorList>
    </citation>
    <scope>NUCLEOTIDE SEQUENCE</scope>
</reference>
<sequence>MNLLYKSGKILIVVLMLGLFIGAVSAATTEVTIEKYTADGLLLNTTTVDYRWMEANLPVVGDGLTHYYLQGPVFEGDLWDPTESVNVETKDMGALKGTAVKDLCELVGGAEEGDKITFVASDGLKKTFPQKYIYHPEPAMGTVFLSWYSKEDGYVPEYYTGMRLMFTGDTSLNPWGYHVFGIADEKATMDEQDWYYYSGKYPTTTGLSVQNIETISIVSSVPATVQPETTAAPSPSFSLLICVLAVFGALLLFRKL</sequence>
<name>A0A644V4N5_9ZZZZ</name>
<keyword evidence="1" id="KW-0472">Membrane</keyword>
<protein>
    <recommendedName>
        <fullName evidence="3">Argininosuccinate synthase</fullName>
    </recommendedName>
</protein>
<evidence type="ECO:0000313" key="2">
    <source>
        <dbReference type="EMBL" id="MPL85772.1"/>
    </source>
</evidence>
<proteinExistence type="predicted"/>
<dbReference type="AlphaFoldDB" id="A0A644V4N5"/>
<evidence type="ECO:0008006" key="3">
    <source>
        <dbReference type="Google" id="ProtNLM"/>
    </source>
</evidence>
<feature type="transmembrane region" description="Helical" evidence="1">
    <location>
        <begin position="236"/>
        <end position="253"/>
    </location>
</feature>
<comment type="caution">
    <text evidence="2">The sequence shown here is derived from an EMBL/GenBank/DDBJ whole genome shotgun (WGS) entry which is preliminary data.</text>
</comment>
<dbReference type="EMBL" id="VSSQ01000211">
    <property type="protein sequence ID" value="MPL85772.1"/>
    <property type="molecule type" value="Genomic_DNA"/>
</dbReference>
<accession>A0A644V4N5</accession>
<organism evidence="2">
    <name type="scientific">bioreactor metagenome</name>
    <dbReference type="NCBI Taxonomy" id="1076179"/>
    <lineage>
        <taxon>unclassified sequences</taxon>
        <taxon>metagenomes</taxon>
        <taxon>ecological metagenomes</taxon>
    </lineage>
</organism>
<keyword evidence="1" id="KW-1133">Transmembrane helix</keyword>
<gene>
    <name evidence="2" type="ORF">SDC9_31745</name>
</gene>